<keyword evidence="1" id="KW-1133">Transmembrane helix</keyword>
<keyword evidence="1" id="KW-0472">Membrane</keyword>
<proteinExistence type="predicted"/>
<dbReference type="InterPro" id="IPR018770">
    <property type="entry name" value="ChloroindolylP_hydrolase"/>
</dbReference>
<keyword evidence="3" id="KW-1185">Reference proteome</keyword>
<name>A0A3P3QSX1_9FIRM</name>
<gene>
    <name evidence="2" type="ORF">EHV10_13260</name>
</gene>
<dbReference type="Pfam" id="PF10112">
    <property type="entry name" value="Halogen_Hydrol"/>
    <property type="match status" value="1"/>
</dbReference>
<dbReference type="Proteomes" id="UP000272490">
    <property type="component" value="Unassembled WGS sequence"/>
</dbReference>
<comment type="caution">
    <text evidence="2">The sequence shown here is derived from an EMBL/GenBank/DDBJ whole genome shotgun (WGS) entry which is preliminary data.</text>
</comment>
<dbReference type="EMBL" id="RRCO01000007">
    <property type="protein sequence ID" value="RRJ24347.1"/>
    <property type="molecule type" value="Genomic_DNA"/>
</dbReference>
<evidence type="ECO:0000313" key="2">
    <source>
        <dbReference type="EMBL" id="RRJ24347.1"/>
    </source>
</evidence>
<dbReference type="AlphaFoldDB" id="A0A3P3QSX1"/>
<dbReference type="GO" id="GO:0016787">
    <property type="term" value="F:hydrolase activity"/>
    <property type="evidence" value="ECO:0007669"/>
    <property type="project" value="UniProtKB-KW"/>
</dbReference>
<keyword evidence="2" id="KW-0378">Hydrolase</keyword>
<sequence length="372" mass="42485">MQEKKDWNGIRGYIDHIFDETDIGNNAKKFADNVVDSLREVNNLTKENYNKNAVSVKVNKSNMANIYLRTNRSDLFIRIFVGVPMMIFFGIPILVLTLTVLPASFVGWIVPMIALIPFFGIGAFLAFPAISDLSLVEKADKYYRIMNGRTYMNIEDIAKFSNESPEVVANNLKKMIEKRIFTQGHLDKENKCFMLSHDVYKGYLALEEQRKSEQRKNDIIEKKVDIKDGSLISEGREYIISIKELHLGITKEPMSSKLTKLETILTAIIDRVEKEPKETEKLYKLMKYYLPTTVKLIKTYSDFDNVLSPDSDIINTKNEIELTIDSINEACGEFQNRLFKDTAFDADTDAALLKVMLAKEGLIGGGIKEDER</sequence>
<organism evidence="2 3">
    <name type="scientific">Lachnoanaerobaculum gingivalis</name>
    <dbReference type="NCBI Taxonomy" id="2490855"/>
    <lineage>
        <taxon>Bacteria</taxon>
        <taxon>Bacillati</taxon>
        <taxon>Bacillota</taxon>
        <taxon>Clostridia</taxon>
        <taxon>Lachnospirales</taxon>
        <taxon>Lachnospiraceae</taxon>
        <taxon>Lachnoanaerobaculum</taxon>
    </lineage>
</organism>
<feature type="transmembrane region" description="Helical" evidence="1">
    <location>
        <begin position="75"/>
        <end position="99"/>
    </location>
</feature>
<accession>A0A3P3QSX1</accession>
<evidence type="ECO:0000313" key="3">
    <source>
        <dbReference type="Proteomes" id="UP000272490"/>
    </source>
</evidence>
<dbReference type="RefSeq" id="WP_128675057.1">
    <property type="nucleotide sequence ID" value="NZ_RRCO01000007.1"/>
</dbReference>
<feature type="transmembrane region" description="Helical" evidence="1">
    <location>
        <begin position="105"/>
        <end position="127"/>
    </location>
</feature>
<dbReference type="OrthoDB" id="9782052at2"/>
<protein>
    <submittedName>
        <fullName evidence="2">5-bromo-4-chloroindolyl phosphate hydrolase</fullName>
    </submittedName>
</protein>
<keyword evidence="1" id="KW-0812">Transmembrane</keyword>
<evidence type="ECO:0000256" key="1">
    <source>
        <dbReference type="SAM" id="Phobius"/>
    </source>
</evidence>
<reference evidence="2 3" key="1">
    <citation type="submission" date="2018-11" db="EMBL/GenBank/DDBJ databases">
        <title>Genome sequencing of Lachnoanaerobaculum sp. KCOM 2030 (= ChDC B114).</title>
        <authorList>
            <person name="Kook J.-K."/>
            <person name="Park S.-N."/>
            <person name="Lim Y.K."/>
        </authorList>
    </citation>
    <scope>NUCLEOTIDE SEQUENCE [LARGE SCALE GENOMIC DNA]</scope>
    <source>
        <strain evidence="2 3">KCOM 2030</strain>
    </source>
</reference>